<evidence type="ECO:0000313" key="3">
    <source>
        <dbReference type="Proteomes" id="UP000769022"/>
    </source>
</evidence>
<evidence type="ECO:0000313" key="2">
    <source>
        <dbReference type="EMBL" id="UQV27011.1"/>
    </source>
</evidence>
<proteinExistence type="predicted"/>
<reference evidence="2 3" key="1">
    <citation type="submission" date="2022-05" db="EMBL/GenBank/DDBJ databases">
        <title>'Parthenium hysterophorus' phyllody phytoplasma strain PR34.</title>
        <authorList>
            <person name="Kirdat K."/>
            <person name="Tiwarekar B."/>
            <person name="Yadav A."/>
        </authorList>
    </citation>
    <scope>NUCLEOTIDE SEQUENCE [LARGE SCALE GENOMIC DNA]</scope>
    <source>
        <strain evidence="2 3">PR34</strain>
    </source>
</reference>
<organism evidence="2 3">
    <name type="scientific">Candidatus Phytoplasma asiaticum</name>
    <dbReference type="NCBI Taxonomy" id="2763338"/>
    <lineage>
        <taxon>Bacteria</taxon>
        <taxon>Bacillati</taxon>
        <taxon>Mycoplasmatota</taxon>
        <taxon>Mollicutes</taxon>
        <taxon>Acholeplasmatales</taxon>
        <taxon>Acholeplasmataceae</taxon>
        <taxon>Candidatus Phytoplasma</taxon>
        <taxon>16SrII (Peanut WB group)</taxon>
    </lineage>
</organism>
<feature type="compositionally biased region" description="Polar residues" evidence="1">
    <location>
        <begin position="14"/>
        <end position="25"/>
    </location>
</feature>
<dbReference type="AlphaFoldDB" id="A0AAX3B8M8"/>
<gene>
    <name evidence="2" type="ORF">H7686_0001415</name>
</gene>
<keyword evidence="3" id="KW-1185">Reference proteome</keyword>
<dbReference type="Proteomes" id="UP000769022">
    <property type="component" value="Chromosome"/>
</dbReference>
<evidence type="ECO:0000256" key="1">
    <source>
        <dbReference type="SAM" id="MobiDB-lite"/>
    </source>
</evidence>
<feature type="region of interest" description="Disordered" evidence="1">
    <location>
        <begin position="1"/>
        <end position="34"/>
    </location>
</feature>
<dbReference type="EMBL" id="CP097206">
    <property type="protein sequence ID" value="UQV27011.1"/>
    <property type="molecule type" value="Genomic_DNA"/>
</dbReference>
<protein>
    <submittedName>
        <fullName evidence="2">Uncharacterized protein</fullName>
    </submittedName>
</protein>
<dbReference type="RefSeq" id="WP_249175836.1">
    <property type="nucleotide sequence ID" value="NZ_JACRYS020000004.1"/>
</dbReference>
<sequence length="59" mass="6873">METQKANLEHDLTQKQAELENNQKLSEQEKETLRQEINHQTNQIRAKENEIALENASGK</sequence>
<dbReference type="KEGG" id="pphy:H7686_0001415"/>
<name>A0AAX3B8M8_9MOLU</name>
<accession>A0AAX3B8M8</accession>